<keyword evidence="11" id="KW-1185">Reference proteome</keyword>
<dbReference type="InterPro" id="IPR024079">
    <property type="entry name" value="MetalloPept_cat_dom_sf"/>
</dbReference>
<gene>
    <name evidence="10" type="ORF">FWK35_00017964</name>
</gene>
<dbReference type="InterPro" id="IPR027417">
    <property type="entry name" value="P-loop_NTPase"/>
</dbReference>
<dbReference type="Gene3D" id="1.10.8.60">
    <property type="match status" value="1"/>
</dbReference>
<dbReference type="Pfam" id="PF00004">
    <property type="entry name" value="AAA"/>
    <property type="match status" value="1"/>
</dbReference>
<dbReference type="Gene3D" id="1.10.1370.10">
    <property type="entry name" value="Neurolysin, domain 3"/>
    <property type="match status" value="1"/>
</dbReference>
<comment type="cofactor">
    <cofactor evidence="6">
        <name>Zn(2+)</name>
        <dbReference type="ChEBI" id="CHEBI:29105"/>
    </cofactor>
    <text evidence="6">Binds 1 zinc ion.</text>
</comment>
<comment type="similarity">
    <text evidence="6">Belongs to the peptidase M3 family.</text>
</comment>
<evidence type="ECO:0000256" key="3">
    <source>
        <dbReference type="ARBA" id="ARBA00022801"/>
    </source>
</evidence>
<dbReference type="EMBL" id="VUJU01004388">
    <property type="protein sequence ID" value="KAF0754520.1"/>
    <property type="molecule type" value="Genomic_DNA"/>
</dbReference>
<evidence type="ECO:0000313" key="11">
    <source>
        <dbReference type="Proteomes" id="UP000478052"/>
    </source>
</evidence>
<evidence type="ECO:0000256" key="2">
    <source>
        <dbReference type="ARBA" id="ARBA00022723"/>
    </source>
</evidence>
<organism evidence="10 11">
    <name type="scientific">Aphis craccivora</name>
    <name type="common">Cowpea aphid</name>
    <dbReference type="NCBI Taxonomy" id="307492"/>
    <lineage>
        <taxon>Eukaryota</taxon>
        <taxon>Metazoa</taxon>
        <taxon>Ecdysozoa</taxon>
        <taxon>Arthropoda</taxon>
        <taxon>Hexapoda</taxon>
        <taxon>Insecta</taxon>
        <taxon>Pterygota</taxon>
        <taxon>Neoptera</taxon>
        <taxon>Paraneoptera</taxon>
        <taxon>Hemiptera</taxon>
        <taxon>Sternorrhyncha</taxon>
        <taxon>Aphidomorpha</taxon>
        <taxon>Aphidoidea</taxon>
        <taxon>Aphididae</taxon>
        <taxon>Aphidini</taxon>
        <taxon>Aphis</taxon>
        <taxon>Aphis</taxon>
    </lineage>
</organism>
<protein>
    <submittedName>
        <fullName evidence="10">Dynein regulatory complex protein 11</fullName>
    </submittedName>
</protein>
<reference evidence="10 11" key="1">
    <citation type="submission" date="2019-08" db="EMBL/GenBank/DDBJ databases">
        <title>Whole genome of Aphis craccivora.</title>
        <authorList>
            <person name="Voronova N.V."/>
            <person name="Shulinski R.S."/>
            <person name="Bandarenka Y.V."/>
            <person name="Zhorov D.G."/>
            <person name="Warner D."/>
        </authorList>
    </citation>
    <scope>NUCLEOTIDE SEQUENCE [LARGE SCALE GENOMIC DNA]</scope>
    <source>
        <strain evidence="10">180601</strain>
        <tissue evidence="10">Whole Body</tissue>
    </source>
</reference>
<feature type="compositionally biased region" description="Low complexity" evidence="7">
    <location>
        <begin position="1057"/>
        <end position="1072"/>
    </location>
</feature>
<feature type="region of interest" description="Disordered" evidence="7">
    <location>
        <begin position="1057"/>
        <end position="1103"/>
    </location>
</feature>
<feature type="domain" description="Peptidase M3A/M3B catalytic" evidence="9">
    <location>
        <begin position="269"/>
        <end position="718"/>
    </location>
</feature>
<dbReference type="InterPro" id="IPR000048">
    <property type="entry name" value="IQ_motif_EF-hand-BS"/>
</dbReference>
<dbReference type="InterPro" id="IPR001567">
    <property type="entry name" value="Pept_M3A_M3B_dom"/>
</dbReference>
<dbReference type="PANTHER" id="PTHR14690">
    <property type="entry name" value="IQ MOTIF CONTAINING WITH AAA DOMAIN 1"/>
    <property type="match status" value="1"/>
</dbReference>
<feature type="compositionally biased region" description="Basic residues" evidence="7">
    <location>
        <begin position="1182"/>
        <end position="1200"/>
    </location>
</feature>
<accession>A0A6G0YET7</accession>
<comment type="caution">
    <text evidence="10">The sequence shown here is derived from an EMBL/GenBank/DDBJ whole genome shotgun (WGS) entry which is preliminary data.</text>
</comment>
<evidence type="ECO:0000259" key="9">
    <source>
        <dbReference type="Pfam" id="PF01432"/>
    </source>
</evidence>
<dbReference type="GO" id="GO:0006508">
    <property type="term" value="P:proteolysis"/>
    <property type="evidence" value="ECO:0007669"/>
    <property type="project" value="UniProtKB-KW"/>
</dbReference>
<dbReference type="Pfam" id="PF01432">
    <property type="entry name" value="Peptidase_M3"/>
    <property type="match status" value="1"/>
</dbReference>
<dbReference type="Proteomes" id="UP000478052">
    <property type="component" value="Unassembled WGS sequence"/>
</dbReference>
<feature type="non-terminal residue" evidence="10">
    <location>
        <position position="1535"/>
    </location>
</feature>
<dbReference type="CDD" id="cd23767">
    <property type="entry name" value="IQCD"/>
    <property type="match status" value="1"/>
</dbReference>
<dbReference type="Gene3D" id="3.40.390.10">
    <property type="entry name" value="Collagenase (Catalytic Domain)"/>
    <property type="match status" value="1"/>
</dbReference>
<feature type="region of interest" description="Disordered" evidence="7">
    <location>
        <begin position="1182"/>
        <end position="1205"/>
    </location>
</feature>
<dbReference type="GO" id="GO:0004222">
    <property type="term" value="F:metalloendopeptidase activity"/>
    <property type="evidence" value="ECO:0007669"/>
    <property type="project" value="InterPro"/>
</dbReference>
<evidence type="ECO:0000256" key="7">
    <source>
        <dbReference type="SAM" id="MobiDB-lite"/>
    </source>
</evidence>
<dbReference type="GO" id="GO:0005524">
    <property type="term" value="F:ATP binding"/>
    <property type="evidence" value="ECO:0007669"/>
    <property type="project" value="InterPro"/>
</dbReference>
<evidence type="ECO:0000256" key="5">
    <source>
        <dbReference type="ARBA" id="ARBA00023049"/>
    </source>
</evidence>
<evidence type="ECO:0000259" key="8">
    <source>
        <dbReference type="Pfam" id="PF00004"/>
    </source>
</evidence>
<dbReference type="GO" id="GO:0046872">
    <property type="term" value="F:metal ion binding"/>
    <property type="evidence" value="ECO:0007669"/>
    <property type="project" value="UniProtKB-UniRule"/>
</dbReference>
<sequence length="1535" mass="176656">MLFASRCTRLCQNIIPKHKNCALTRVPSRNGYIVLLPEISKDLTESLLQVNADHPNFTGLDIKKCENTISNQFIDFECGIRDIEDYLNSVEDGKYDLFKDVLEPIENLSIKFDQIWAVLKTLYLADMSVMPARIYYPIHNKACMSHTTKYNSKPIYEACKKADLSKLTEEQVAVVNKFIKEGKLNGLELSEKLDYSFKANKQKCSAKQKYFKIRLEMAWSQFQQIIDNPQLVKDFPEDLLTLMALNKDNPKKRPWKVALTWGIADRFIEYCPDRDLRWNVWQAYEKAGSPADEKRELNNGLEVEEIRKLRLEAAEKLGFKNYGELSLITKMAPSISVIEDTLLTILDKARPLQDKEIESLQLFSNKKGNEYPIQMWDVGYWARLQKKELYGYDEVQWSEYFPLDRVLDGLFELCRRLYGIRILEMPNRANLWHPDVKYYEILHENDPSIVAGFYLDLCSRPQKMKAVGEPGWLVTHRTASSIPKKVLPLSALIMNFPSVQNKNPSLLSFDQVKTLFGKFGHLLQNVLCQVHYAEVSGLNNVEWDAVGITSNFMIHWLYDKETFDSINSHYKTGKRLPNDQLTEIKQHMAGFNTCDELYKSMIDIKMHTIKTNWNDLVKEMWSNYYGFPLSKWNSFPCRFAEVMSNEQGAASYYSGLWSRIIAADVFQSFKVPDETTKNLGNNFRDTFFAFGGSCPSGEIFRRFKGRDPNPKAFISDLGLDKDDIISYYKIKVTYNELWAQAQLTLDEATKNDSNLLTSKTNKDKVVVFKELSTVMVSYILSINKLDECYDQVIQPQKRILIRNILELSLGRYLELKNDMVNLNYNEFTYLDSATAQLGLLPQDVELTIPSHYRNERLKTIEWQSNFIDEVLKKTGFYEEEKIEVDMPIRQAILLIQKHERARQGRMRAQFMKEVRAMNKPDAGDVELSDNARKAAMKIQRVWRGFITRRKIRSRVVEEMLLIGMLPPNTINTEEQQTAEEVKSARRIVQTKRQKEYELAQIEEKEKIKDHVKEKMKEDIRDEVRAWYMGVKSQTGKFPDLPSEESGGSAVIYTRYKTASSHSKSTSQSSSKGTKSHKSKSIAGKESKEEVKKKADEEDAGFKMGPSNFLQELMLASSEYEEVWKGMDESKNTSQMYIKSIVKAQKVAEVERELRKIVDVHLRAELEILQNALDKDNAIRIKRSKKQKKVKRSSKKAKKKRDKDLTPDRTLESLFEELVMNGIIHKYPAIRLSSFKGDASYAGCDVMRWDNDPSPTLGDVRHAIRDSCVLPMLSDQIHQAGPAVRSVLIAGAHGSGKHMLVNAVCTELGATLFDLTSANIVGKYPGKSGLTMLLHLVNKVARLLQPSVIFIEDAEKTFMKKVPKTDKTDPKRLKKDLPKLVKAIAPTDRILLLGTSCCPWDCDQKSLTATYGKIIVIPRPDYASLYYIWNDLLFQYSGLSRKFDVSSLAKLSDGYSVGTIIKVLQEVMTCKRVLQLTIRPLMHVEILNALARHDPIYKEEDEAFNQWYSRTPLGRRKQKALDAEVERRMIENDKHS</sequence>
<dbReference type="Pfam" id="PF00612">
    <property type="entry name" value="IQ"/>
    <property type="match status" value="1"/>
</dbReference>
<keyword evidence="2 6" id="KW-0479">Metal-binding</keyword>
<dbReference type="PANTHER" id="PTHR14690:SF0">
    <property type="entry name" value="IQ MOTIF CONTAINING WITH AAA DOMAIN 1"/>
    <property type="match status" value="1"/>
</dbReference>
<dbReference type="PROSITE" id="PS50096">
    <property type="entry name" value="IQ"/>
    <property type="match status" value="1"/>
</dbReference>
<evidence type="ECO:0000256" key="1">
    <source>
        <dbReference type="ARBA" id="ARBA00022670"/>
    </source>
</evidence>
<dbReference type="InterPro" id="IPR003959">
    <property type="entry name" value="ATPase_AAA_core"/>
</dbReference>
<dbReference type="InterPro" id="IPR024077">
    <property type="entry name" value="Neurolysin/TOP_dom2"/>
</dbReference>
<dbReference type="Gene3D" id="1.10.1370.40">
    <property type="match status" value="1"/>
</dbReference>
<dbReference type="SUPFAM" id="SSF55486">
    <property type="entry name" value="Metalloproteases ('zincins'), catalytic domain"/>
    <property type="match status" value="1"/>
</dbReference>
<keyword evidence="3 6" id="KW-0378">Hydrolase</keyword>
<evidence type="ECO:0000256" key="6">
    <source>
        <dbReference type="RuleBase" id="RU003435"/>
    </source>
</evidence>
<evidence type="ECO:0000313" key="10">
    <source>
        <dbReference type="EMBL" id="KAF0754520.1"/>
    </source>
</evidence>
<keyword evidence="1 6" id="KW-0645">Protease</keyword>
<dbReference type="Gene3D" id="3.40.50.300">
    <property type="entry name" value="P-loop containing nucleotide triphosphate hydrolases"/>
    <property type="match status" value="1"/>
</dbReference>
<dbReference type="SMART" id="SM00015">
    <property type="entry name" value="IQ"/>
    <property type="match status" value="2"/>
</dbReference>
<dbReference type="GO" id="GO:0016887">
    <property type="term" value="F:ATP hydrolysis activity"/>
    <property type="evidence" value="ECO:0007669"/>
    <property type="project" value="InterPro"/>
</dbReference>
<dbReference type="SUPFAM" id="SSF52540">
    <property type="entry name" value="P-loop containing nucleoside triphosphate hydrolases"/>
    <property type="match status" value="1"/>
</dbReference>
<keyword evidence="5 6" id="KW-0482">Metalloprotease</keyword>
<dbReference type="InterPro" id="IPR052267">
    <property type="entry name" value="N-DRC_Component"/>
</dbReference>
<dbReference type="OrthoDB" id="534666at2759"/>
<proteinExistence type="inferred from homology"/>
<keyword evidence="4 6" id="KW-0862">Zinc</keyword>
<name>A0A6G0YET7_APHCR</name>
<feature type="domain" description="ATPase AAA-type core" evidence="8">
    <location>
        <begin position="1286"/>
        <end position="1406"/>
    </location>
</feature>
<feature type="compositionally biased region" description="Basic and acidic residues" evidence="7">
    <location>
        <begin position="1082"/>
        <end position="1095"/>
    </location>
</feature>
<evidence type="ECO:0000256" key="4">
    <source>
        <dbReference type="ARBA" id="ARBA00022833"/>
    </source>
</evidence>